<accession>A0A7G3AGU5</accession>
<name>A0A7G3AGU5_LUTLO</name>
<protein>
    <submittedName>
        <fullName evidence="1">Putative secreted protein</fullName>
    </submittedName>
</protein>
<sequence>MGLYAFASIAVLPFLPTSGLKDGKILSLVIFLVVLSRTFFYGLKLLCPSLVSSPFKDLDLFTRSLHP</sequence>
<organism evidence="1">
    <name type="scientific">Lutzomyia longipalpis</name>
    <name type="common">Sand fly</name>
    <dbReference type="NCBI Taxonomy" id="7200"/>
    <lineage>
        <taxon>Eukaryota</taxon>
        <taxon>Metazoa</taxon>
        <taxon>Ecdysozoa</taxon>
        <taxon>Arthropoda</taxon>
        <taxon>Hexapoda</taxon>
        <taxon>Insecta</taxon>
        <taxon>Pterygota</taxon>
        <taxon>Neoptera</taxon>
        <taxon>Endopterygota</taxon>
        <taxon>Diptera</taxon>
        <taxon>Nematocera</taxon>
        <taxon>Psychodoidea</taxon>
        <taxon>Psychodidae</taxon>
        <taxon>Lutzomyia</taxon>
        <taxon>Lutzomyia</taxon>
    </lineage>
</organism>
<evidence type="ECO:0000313" key="1">
    <source>
        <dbReference type="EMBL" id="MBC1173252.1"/>
    </source>
</evidence>
<proteinExistence type="predicted"/>
<dbReference type="EMBL" id="GITU01004549">
    <property type="protein sequence ID" value="MBC1173252.1"/>
    <property type="molecule type" value="Transcribed_RNA"/>
</dbReference>
<reference evidence="1" key="1">
    <citation type="journal article" date="2020" name="BMC">
        <title>Leishmania infection induces a limited differential gene expression in the sand fly midgut.</title>
        <authorList>
            <person name="Coutinho-Abreu I.V."/>
            <person name="Serafim T.D."/>
            <person name="Meneses C."/>
            <person name="Kamhawi S."/>
            <person name="Oliveira F."/>
            <person name="Valenzuela J.G."/>
        </authorList>
    </citation>
    <scope>NUCLEOTIDE SEQUENCE</scope>
    <source>
        <strain evidence="1">Jacobina</strain>
        <tissue evidence="1">Midgut</tissue>
    </source>
</reference>
<dbReference type="AlphaFoldDB" id="A0A7G3AGU5"/>